<protein>
    <submittedName>
        <fullName evidence="2">Uncharacterized protein</fullName>
    </submittedName>
</protein>
<dbReference type="EMBL" id="LKVB01000004">
    <property type="protein sequence ID" value="PHJ27759.1"/>
    <property type="molecule type" value="Genomic_DNA"/>
</dbReference>
<evidence type="ECO:0000313" key="3">
    <source>
        <dbReference type="Proteomes" id="UP000223982"/>
    </source>
</evidence>
<gene>
    <name evidence="2" type="ORF">APS60_06850</name>
    <name evidence="1" type="ORF">DXN06_00780</name>
</gene>
<sequence length="59" mass="6460">MAAFEPIPGASLVIVVNPSSPLPATRRRARQGGHHIVSAARNDATTRWQSQVHSSWWSL</sequence>
<evidence type="ECO:0000313" key="1">
    <source>
        <dbReference type="EMBL" id="AXM07898.1"/>
    </source>
</evidence>
<reference evidence="2 3" key="1">
    <citation type="submission" date="2017-02" db="EMBL/GenBank/DDBJ databases">
        <title>Prevalence of linear plasmids in Propionibacterium acnes isolates obtained from cancerous prostatic tissue.</title>
        <authorList>
            <person name="Davidsson S."/>
            <person name="Bruggemann H."/>
        </authorList>
    </citation>
    <scope>NUCLEOTIDE SEQUENCE [LARGE SCALE GENOMIC DNA]</scope>
    <source>
        <strain evidence="2 3">09-9</strain>
    </source>
</reference>
<dbReference type="EMBL" id="CP031442">
    <property type="protein sequence ID" value="AXM07898.1"/>
    <property type="molecule type" value="Genomic_DNA"/>
</dbReference>
<proteinExistence type="predicted"/>
<dbReference type="Proteomes" id="UP000256621">
    <property type="component" value="Chromosome"/>
</dbReference>
<dbReference type="AlphaFoldDB" id="A0AA44U5F0"/>
<organism evidence="2 3">
    <name type="scientific">Cutibacterium acnes</name>
    <name type="common">Propionibacterium acnes</name>
    <dbReference type="NCBI Taxonomy" id="1747"/>
    <lineage>
        <taxon>Bacteria</taxon>
        <taxon>Bacillati</taxon>
        <taxon>Actinomycetota</taxon>
        <taxon>Actinomycetes</taxon>
        <taxon>Propionibacteriales</taxon>
        <taxon>Propionibacteriaceae</taxon>
        <taxon>Cutibacterium</taxon>
    </lineage>
</organism>
<accession>A0AA44U5F0</accession>
<evidence type="ECO:0000313" key="4">
    <source>
        <dbReference type="Proteomes" id="UP000256621"/>
    </source>
</evidence>
<name>A0AA44U5F0_CUTAC</name>
<reference evidence="1 4" key="2">
    <citation type="submission" date="2018-08" db="EMBL/GenBank/DDBJ databases">
        <title>Genome sequencing of Cutibacterium acnes KCOM 1315.</title>
        <authorList>
            <person name="Kook J.-K."/>
            <person name="Park S.-N."/>
            <person name="Lim Y.K."/>
        </authorList>
    </citation>
    <scope>NUCLEOTIDE SEQUENCE [LARGE SCALE GENOMIC DNA]</scope>
    <source>
        <strain evidence="1 4">KCOM 1315</strain>
    </source>
</reference>
<dbReference type="Proteomes" id="UP000223982">
    <property type="component" value="Unassembled WGS sequence"/>
</dbReference>
<evidence type="ECO:0000313" key="2">
    <source>
        <dbReference type="EMBL" id="PHJ27759.1"/>
    </source>
</evidence>